<dbReference type="Proteomes" id="UP001605036">
    <property type="component" value="Unassembled WGS sequence"/>
</dbReference>
<dbReference type="EMBL" id="JBHFFA010000002">
    <property type="protein sequence ID" value="KAL2644194.1"/>
    <property type="molecule type" value="Genomic_DNA"/>
</dbReference>
<organism evidence="1 2">
    <name type="scientific">Riccia fluitans</name>
    <dbReference type="NCBI Taxonomy" id="41844"/>
    <lineage>
        <taxon>Eukaryota</taxon>
        <taxon>Viridiplantae</taxon>
        <taxon>Streptophyta</taxon>
        <taxon>Embryophyta</taxon>
        <taxon>Marchantiophyta</taxon>
        <taxon>Marchantiopsida</taxon>
        <taxon>Marchantiidae</taxon>
        <taxon>Marchantiales</taxon>
        <taxon>Ricciaceae</taxon>
        <taxon>Riccia</taxon>
    </lineage>
</organism>
<reference evidence="1 2" key="1">
    <citation type="submission" date="2024-09" db="EMBL/GenBank/DDBJ databases">
        <title>Chromosome-scale assembly of Riccia fluitans.</title>
        <authorList>
            <person name="Paukszto L."/>
            <person name="Sawicki J."/>
            <person name="Karawczyk K."/>
            <person name="Piernik-Szablinska J."/>
            <person name="Szczecinska M."/>
            <person name="Mazdziarz M."/>
        </authorList>
    </citation>
    <scope>NUCLEOTIDE SEQUENCE [LARGE SCALE GENOMIC DNA]</scope>
    <source>
        <strain evidence="1">Rf_01</strain>
        <tissue evidence="1">Aerial parts of the thallus</tissue>
    </source>
</reference>
<dbReference type="AlphaFoldDB" id="A0ABD1ZBB3"/>
<evidence type="ECO:0000313" key="2">
    <source>
        <dbReference type="Proteomes" id="UP001605036"/>
    </source>
</evidence>
<evidence type="ECO:0000313" key="1">
    <source>
        <dbReference type="EMBL" id="KAL2644194.1"/>
    </source>
</evidence>
<name>A0ABD1ZBB3_9MARC</name>
<comment type="caution">
    <text evidence="1">The sequence shown here is derived from an EMBL/GenBank/DDBJ whole genome shotgun (WGS) entry which is preliminary data.</text>
</comment>
<gene>
    <name evidence="1" type="ORF">R1flu_011781</name>
</gene>
<proteinExistence type="predicted"/>
<sequence>MCPPRRTLLRLAASYRLGEDGKIYRFCADQTYRHVALAAEHPGLMFQAHAGVAGDIYLDELLPKSYHLPAYGGRIFSKPVIDTRIRVMTANALDPWNNIADHR</sequence>
<keyword evidence="2" id="KW-1185">Reference proteome</keyword>
<accession>A0ABD1ZBB3</accession>
<protein>
    <submittedName>
        <fullName evidence="1">Uncharacterized protein</fullName>
    </submittedName>
</protein>